<evidence type="ECO:0000256" key="7">
    <source>
        <dbReference type="SAM" id="MobiDB-lite"/>
    </source>
</evidence>
<keyword evidence="4 5" id="KW-0539">Nucleus</keyword>
<evidence type="ECO:0000256" key="5">
    <source>
        <dbReference type="PROSITE-ProRule" id="PRU00108"/>
    </source>
</evidence>
<organism evidence="9 10">
    <name type="scientific">Cricetulus griseus</name>
    <name type="common">Chinese hamster</name>
    <name type="synonym">Cricetulus barabensis griseus</name>
    <dbReference type="NCBI Taxonomy" id="10029"/>
    <lineage>
        <taxon>Eukaryota</taxon>
        <taxon>Metazoa</taxon>
        <taxon>Chordata</taxon>
        <taxon>Craniata</taxon>
        <taxon>Vertebrata</taxon>
        <taxon>Euteleostomi</taxon>
        <taxon>Mammalia</taxon>
        <taxon>Eutheria</taxon>
        <taxon>Euarchontoglires</taxon>
        <taxon>Glires</taxon>
        <taxon>Rodentia</taxon>
        <taxon>Myomorpha</taxon>
        <taxon>Muroidea</taxon>
        <taxon>Cricetidae</taxon>
        <taxon>Cricetinae</taxon>
        <taxon>Cricetulus</taxon>
    </lineage>
</organism>
<dbReference type="FunFam" id="1.10.10.60:FF:000679">
    <property type="entry name" value="Homeobox protein aristaless"/>
    <property type="match status" value="1"/>
</dbReference>
<dbReference type="PROSITE" id="PS50071">
    <property type="entry name" value="HOMEOBOX_2"/>
    <property type="match status" value="1"/>
</dbReference>
<protein>
    <submittedName>
        <fullName evidence="10">LOW QUALITY PROTEIN: homeobox protein ESX1 isoform X2</fullName>
    </submittedName>
</protein>
<dbReference type="Gene3D" id="1.10.10.60">
    <property type="entry name" value="Homeodomain-like"/>
    <property type="match status" value="1"/>
</dbReference>
<feature type="compositionally biased region" description="Pro residues" evidence="7">
    <location>
        <begin position="138"/>
        <end position="163"/>
    </location>
</feature>
<dbReference type="InterPro" id="IPR050649">
    <property type="entry name" value="Paired_Homeobox_TFs"/>
</dbReference>
<keyword evidence="9" id="KW-1185">Reference proteome</keyword>
<evidence type="ECO:0000256" key="3">
    <source>
        <dbReference type="ARBA" id="ARBA00023155"/>
    </source>
</evidence>
<dbReference type="GO" id="GO:0000981">
    <property type="term" value="F:DNA-binding transcription factor activity, RNA polymerase II-specific"/>
    <property type="evidence" value="ECO:0007669"/>
    <property type="project" value="InterPro"/>
</dbReference>
<evidence type="ECO:0000256" key="6">
    <source>
        <dbReference type="RuleBase" id="RU000682"/>
    </source>
</evidence>
<evidence type="ECO:0000313" key="10">
    <source>
        <dbReference type="RefSeq" id="XP_027287842.2"/>
    </source>
</evidence>
<dbReference type="Proteomes" id="UP001108280">
    <property type="component" value="Chromosome X"/>
</dbReference>
<feature type="region of interest" description="Disordered" evidence="7">
    <location>
        <begin position="131"/>
        <end position="191"/>
    </location>
</feature>
<evidence type="ECO:0000259" key="8">
    <source>
        <dbReference type="PROSITE" id="PS50071"/>
    </source>
</evidence>
<dbReference type="PRINTS" id="PR00031">
    <property type="entry name" value="HTHREPRESSR"/>
</dbReference>
<dbReference type="InterPro" id="IPR009057">
    <property type="entry name" value="Homeodomain-like_sf"/>
</dbReference>
<dbReference type="InterPro" id="IPR000047">
    <property type="entry name" value="HTH_motif"/>
</dbReference>
<dbReference type="AlphaFoldDB" id="A0A9J7K0H6"/>
<evidence type="ECO:0000256" key="4">
    <source>
        <dbReference type="ARBA" id="ARBA00023242"/>
    </source>
</evidence>
<dbReference type="RefSeq" id="XP_027287842.2">
    <property type="nucleotide sequence ID" value="XM_027432041.2"/>
</dbReference>
<dbReference type="InterPro" id="IPR001356">
    <property type="entry name" value="HD"/>
</dbReference>
<comment type="subcellular location">
    <subcellularLocation>
        <location evidence="1 5 6">Nucleus</location>
    </subcellularLocation>
</comment>
<dbReference type="CTD" id="80712"/>
<reference evidence="9" key="1">
    <citation type="journal article" date="2018" name="Biotechnol. Bioeng.">
        <title>A reference genome of the Chinese hamster based on a hybrid assembly strategy.</title>
        <authorList>
            <person name="Rupp O."/>
            <person name="MacDonald M.L."/>
            <person name="Li S."/>
            <person name="Dhiman H."/>
            <person name="Polson S."/>
            <person name="Griep S."/>
            <person name="Heffner K."/>
            <person name="Hernandez I."/>
            <person name="Brinkrolf K."/>
            <person name="Jadhav V."/>
            <person name="Samoudi M."/>
            <person name="Hao H."/>
            <person name="Kingham B."/>
            <person name="Goesmann A."/>
            <person name="Betenbaugh M.J."/>
            <person name="Lewis N.E."/>
            <person name="Borth N."/>
            <person name="Lee K.H."/>
        </authorList>
    </citation>
    <scope>NUCLEOTIDE SEQUENCE [LARGE SCALE GENOMIC DNA]</scope>
    <source>
        <strain evidence="9">17A/GY</strain>
    </source>
</reference>
<accession>A0A9J7K0H6</accession>
<dbReference type="SUPFAM" id="SSF46689">
    <property type="entry name" value="Homeodomain-like"/>
    <property type="match status" value="1"/>
</dbReference>
<dbReference type="InterPro" id="IPR017970">
    <property type="entry name" value="Homeobox_CS"/>
</dbReference>
<feature type="region of interest" description="Disordered" evidence="7">
    <location>
        <begin position="87"/>
        <end position="107"/>
    </location>
</feature>
<dbReference type="GO" id="GO:0000977">
    <property type="term" value="F:RNA polymerase II transcription regulatory region sequence-specific DNA binding"/>
    <property type="evidence" value="ECO:0007669"/>
    <property type="project" value="TreeGrafter"/>
</dbReference>
<evidence type="ECO:0000256" key="2">
    <source>
        <dbReference type="ARBA" id="ARBA00023125"/>
    </source>
</evidence>
<dbReference type="GeneID" id="103159745"/>
<sequence>MESHTNCSCCYCTELSNVEGQMKEETLQDSQASLSSTILAGADYGGNTELDTSDYSNFGDGEKEEDLQITKSQITLASTFLEGTSDQENAGFESASEESDVPEAEATRAWDEVENPELGDEVPEPNIQPEEEAAAPEPLSPLPPLPPIPLQPPVQPRVQPPPQSTAAPAAAPPPQPPPPQPPLQPQPQPKRRRYRISFTPLQLRELEACFQRIQYPDVLARMNLAQRLGLPESRVQIWFQNRRAKWRQLHRAHIYRNMIPVAMSPPVGVYMDDHYGPIPIVEVIWKYHPVLPQPMDPHILPLPPQPPPLFRMPVPPRPPPPPPFPWPPMPPDGHMPHVAMGYNRARNGQFAGPRH</sequence>
<dbReference type="PROSITE" id="PS00027">
    <property type="entry name" value="HOMEOBOX_1"/>
    <property type="match status" value="1"/>
</dbReference>
<dbReference type="PANTHER" id="PTHR24329">
    <property type="entry name" value="HOMEOBOX PROTEIN ARISTALESS"/>
    <property type="match status" value="1"/>
</dbReference>
<dbReference type="Pfam" id="PF00046">
    <property type="entry name" value="Homeodomain"/>
    <property type="match status" value="1"/>
</dbReference>
<dbReference type="OrthoDB" id="6159439at2759"/>
<feature type="domain" description="Homeobox" evidence="8">
    <location>
        <begin position="189"/>
        <end position="249"/>
    </location>
</feature>
<dbReference type="CDD" id="cd00086">
    <property type="entry name" value="homeodomain"/>
    <property type="match status" value="1"/>
</dbReference>
<evidence type="ECO:0000313" key="9">
    <source>
        <dbReference type="Proteomes" id="UP001108280"/>
    </source>
</evidence>
<dbReference type="PRINTS" id="PR01217">
    <property type="entry name" value="PRICHEXTENSN"/>
</dbReference>
<dbReference type="SMART" id="SM00389">
    <property type="entry name" value="HOX"/>
    <property type="match status" value="1"/>
</dbReference>
<feature type="compositionally biased region" description="Pro residues" evidence="7">
    <location>
        <begin position="170"/>
        <end position="188"/>
    </location>
</feature>
<reference evidence="10" key="3">
    <citation type="submission" date="2025-08" db="UniProtKB">
        <authorList>
            <consortium name="RefSeq"/>
        </authorList>
    </citation>
    <scope>IDENTIFICATION</scope>
    <source>
        <strain evidence="10">17A/GY</strain>
        <tissue evidence="10">Liver</tissue>
    </source>
</reference>
<dbReference type="GO" id="GO:0005634">
    <property type="term" value="C:nucleus"/>
    <property type="evidence" value="ECO:0007669"/>
    <property type="project" value="UniProtKB-SubCell"/>
</dbReference>
<evidence type="ECO:0000256" key="1">
    <source>
        <dbReference type="ARBA" id="ARBA00004123"/>
    </source>
</evidence>
<dbReference type="KEGG" id="cge:103159745"/>
<reference evidence="9" key="2">
    <citation type="journal article" date="2020" name="Biotechnol. Bioeng.">
        <title>Chromosome-scale scaffolds for the Chinese hamster reference genome assembly to facilitate the study of the CHO epigenome.</title>
        <authorList>
            <person name="Hilliard W."/>
            <person name="MacDonald M."/>
            <person name="Lee K.H."/>
        </authorList>
    </citation>
    <scope>NUCLEOTIDE SEQUENCE [LARGE SCALE GENOMIC DNA]</scope>
    <source>
        <strain evidence="9">17A/GY</strain>
    </source>
</reference>
<name>A0A9J7K0H6_CRIGR</name>
<proteinExistence type="predicted"/>
<dbReference type="PANTHER" id="PTHR24329:SF573">
    <property type="entry name" value="EXTRAEMBRYONIC, SPERMATOGENESIS, HOMEOBOX 1"/>
    <property type="match status" value="1"/>
</dbReference>
<keyword evidence="2 5" id="KW-0238">DNA-binding</keyword>
<gene>
    <name evidence="10" type="primary">Esx1</name>
</gene>
<feature type="DNA-binding region" description="Homeobox" evidence="5">
    <location>
        <begin position="191"/>
        <end position="250"/>
    </location>
</feature>
<keyword evidence="3 5" id="KW-0371">Homeobox</keyword>